<dbReference type="InterPro" id="IPR017937">
    <property type="entry name" value="Thioredoxin_CS"/>
</dbReference>
<gene>
    <name evidence="4" type="ORF">DWW57_09300</name>
</gene>
<dbReference type="PROSITE" id="PS51352">
    <property type="entry name" value="THIOREDOXIN_2"/>
    <property type="match status" value="1"/>
</dbReference>
<dbReference type="PROSITE" id="PS00194">
    <property type="entry name" value="THIOREDOXIN_1"/>
    <property type="match status" value="1"/>
</dbReference>
<dbReference type="PANTHER" id="PTHR15337">
    <property type="entry name" value="ANTERIOR GRADIENT PROTEIN-RELATED"/>
    <property type="match status" value="1"/>
</dbReference>
<evidence type="ECO:0000313" key="5">
    <source>
        <dbReference type="Proteomes" id="UP000284243"/>
    </source>
</evidence>
<sequence>MNVNQSIIISVMKKISTLIAFIVCCMMAFGQGVHFEDLTLDEALAKAKAENKLVFMDCYTSWCGPCKWMATEIFPQKEAGDYFNPKFISVKYDMEKGEGLKLKDKYKPSGYPTFFIIRPDGSIQHKMCGGRNLEATIARMEVGLNEKTCLDYLNQTYAQGKMDKMQLIRYFLVLQEAGEGEMGAKVEKELDATLSDAEKCTKEYWPLIRWAKYGSDKFYFVLKYVDAYRKNVGKEVVDESLSATFYSTISNSGHGYTREQQTQLLKQVRQDLGKVDLADKEELIRNIDILEAGFAQDVKKVISFARQASDKNIWVLMQAIEAVQEKATKAELKQIMALSGQMIATADEGTREYVKEFFDELKKAEK</sequence>
<evidence type="ECO:0000259" key="3">
    <source>
        <dbReference type="PROSITE" id="PS51352"/>
    </source>
</evidence>
<keyword evidence="1" id="KW-0732">Signal</keyword>
<evidence type="ECO:0000256" key="2">
    <source>
        <dbReference type="ARBA" id="ARBA00023284"/>
    </source>
</evidence>
<dbReference type="Proteomes" id="UP000284243">
    <property type="component" value="Unassembled WGS sequence"/>
</dbReference>
<dbReference type="InterPro" id="IPR013766">
    <property type="entry name" value="Thioredoxin_domain"/>
</dbReference>
<dbReference type="SUPFAM" id="SSF52833">
    <property type="entry name" value="Thioredoxin-like"/>
    <property type="match status" value="1"/>
</dbReference>
<proteinExistence type="predicted"/>
<dbReference type="RefSeq" id="WP_118160344.1">
    <property type="nucleotide sequence ID" value="NZ_QRYC01000010.1"/>
</dbReference>
<dbReference type="PANTHER" id="PTHR15337:SF11">
    <property type="entry name" value="THIOREDOXIN DOMAIN-CONTAINING PROTEIN"/>
    <property type="match status" value="1"/>
</dbReference>
<accession>A0A412TS37</accession>
<keyword evidence="2" id="KW-0676">Redox-active center</keyword>
<dbReference type="EMBL" id="QRYC01000010">
    <property type="protein sequence ID" value="RGU56440.1"/>
    <property type="molecule type" value="Genomic_DNA"/>
</dbReference>
<evidence type="ECO:0000256" key="1">
    <source>
        <dbReference type="ARBA" id="ARBA00022729"/>
    </source>
</evidence>
<evidence type="ECO:0000313" key="4">
    <source>
        <dbReference type="EMBL" id="RGU56440.1"/>
    </source>
</evidence>
<name>A0A412TS37_9BACT</name>
<dbReference type="InterPro" id="IPR051099">
    <property type="entry name" value="AGR/TXD"/>
</dbReference>
<dbReference type="InterPro" id="IPR036249">
    <property type="entry name" value="Thioredoxin-like_sf"/>
</dbReference>
<dbReference type="Gene3D" id="3.40.30.10">
    <property type="entry name" value="Glutaredoxin"/>
    <property type="match status" value="1"/>
</dbReference>
<comment type="caution">
    <text evidence="4">The sequence shown here is derived from an EMBL/GenBank/DDBJ whole genome shotgun (WGS) entry which is preliminary data.</text>
</comment>
<protein>
    <submittedName>
        <fullName evidence="4">Thioredoxin family protein</fullName>
    </submittedName>
</protein>
<organism evidence="4 5">
    <name type="scientific">Odoribacter splanchnicus</name>
    <dbReference type="NCBI Taxonomy" id="28118"/>
    <lineage>
        <taxon>Bacteria</taxon>
        <taxon>Pseudomonadati</taxon>
        <taxon>Bacteroidota</taxon>
        <taxon>Bacteroidia</taxon>
        <taxon>Bacteroidales</taxon>
        <taxon>Odoribacteraceae</taxon>
        <taxon>Odoribacter</taxon>
    </lineage>
</organism>
<dbReference type="AlphaFoldDB" id="A0A412TS37"/>
<dbReference type="Pfam" id="PF13899">
    <property type="entry name" value="Thioredoxin_7"/>
    <property type="match status" value="1"/>
</dbReference>
<feature type="domain" description="Thioredoxin" evidence="3">
    <location>
        <begin position="12"/>
        <end position="145"/>
    </location>
</feature>
<reference evidence="4 5" key="1">
    <citation type="submission" date="2018-08" db="EMBL/GenBank/DDBJ databases">
        <title>A genome reference for cultivated species of the human gut microbiota.</title>
        <authorList>
            <person name="Zou Y."/>
            <person name="Xue W."/>
            <person name="Luo G."/>
        </authorList>
    </citation>
    <scope>NUCLEOTIDE SEQUENCE [LARGE SCALE GENOMIC DNA]</scope>
    <source>
        <strain evidence="4 5">AF16-14</strain>
    </source>
</reference>